<feature type="transmembrane region" description="Helical" evidence="5">
    <location>
        <begin position="335"/>
        <end position="356"/>
    </location>
</feature>
<organism evidence="7 8">
    <name type="scientific">Frondihabitans cladoniiphilus</name>
    <dbReference type="NCBI Taxonomy" id="715785"/>
    <lineage>
        <taxon>Bacteria</taxon>
        <taxon>Bacillati</taxon>
        <taxon>Actinomycetota</taxon>
        <taxon>Actinomycetes</taxon>
        <taxon>Micrococcales</taxon>
        <taxon>Microbacteriaceae</taxon>
        <taxon>Frondihabitans</taxon>
    </lineage>
</organism>
<keyword evidence="2 5" id="KW-0812">Transmembrane</keyword>
<feature type="transmembrane region" description="Helical" evidence="5">
    <location>
        <begin position="87"/>
        <end position="107"/>
    </location>
</feature>
<evidence type="ECO:0000256" key="5">
    <source>
        <dbReference type="SAM" id="Phobius"/>
    </source>
</evidence>
<proteinExistence type="predicted"/>
<evidence type="ECO:0000313" key="7">
    <source>
        <dbReference type="EMBL" id="GAA4680997.1"/>
    </source>
</evidence>
<evidence type="ECO:0000256" key="4">
    <source>
        <dbReference type="ARBA" id="ARBA00023136"/>
    </source>
</evidence>
<reference evidence="8" key="1">
    <citation type="journal article" date="2019" name="Int. J. Syst. Evol. Microbiol.">
        <title>The Global Catalogue of Microorganisms (GCM) 10K type strain sequencing project: providing services to taxonomists for standard genome sequencing and annotation.</title>
        <authorList>
            <consortium name="The Broad Institute Genomics Platform"/>
            <consortium name="The Broad Institute Genome Sequencing Center for Infectious Disease"/>
            <person name="Wu L."/>
            <person name="Ma J."/>
        </authorList>
    </citation>
    <scope>NUCLEOTIDE SEQUENCE [LARGE SCALE GENOMIC DNA]</scope>
    <source>
        <strain evidence="8">JCM 18956</strain>
    </source>
</reference>
<feature type="transmembrane region" description="Helical" evidence="5">
    <location>
        <begin position="47"/>
        <end position="75"/>
    </location>
</feature>
<gene>
    <name evidence="7" type="ORF">GCM10025780_27920</name>
</gene>
<evidence type="ECO:0000256" key="3">
    <source>
        <dbReference type="ARBA" id="ARBA00022989"/>
    </source>
</evidence>
<sequence>MVTTTRPAPAPETTPAPSLLGDWRREVVRVGPHNYAHWGSIRVGLSVVAPIAILALSGHPTLTLYAVFGAMAGIWGRHNTYGERLRVQSIMGVGMTVAVVAGTLSGLLAPGTYLPVAIMTVISIAGLLLSRSAGLLPVPSLFFVFAVGSTSAVPHTPSDLVPATLLPLAAAAFAILVGQIGRLHPNAAAVKNPRRPAVRLVEVLRTPGVKLDIVRYGAGPLLAGGIATAVGIGHPYWAAVSATVPLAGVTLGSQLGRGTQRFLGTVLGLAIAALVFSLNPPLIVLLVFVAACQIWAELFSMRNYAITVIGVTPLALTMVHLASPLPIDQLIGQRFLETLIGVVVAAVVLIATRPFVRRVSS</sequence>
<feature type="transmembrane region" description="Helical" evidence="5">
    <location>
        <begin position="136"/>
        <end position="154"/>
    </location>
</feature>
<feature type="transmembrane region" description="Helical" evidence="5">
    <location>
        <begin position="113"/>
        <end position="129"/>
    </location>
</feature>
<name>A0ABP8W6S6_9MICO</name>
<evidence type="ECO:0000259" key="6">
    <source>
        <dbReference type="Pfam" id="PF13515"/>
    </source>
</evidence>
<evidence type="ECO:0000256" key="2">
    <source>
        <dbReference type="ARBA" id="ARBA00022692"/>
    </source>
</evidence>
<protein>
    <submittedName>
        <fullName evidence="7">FUSC family protein</fullName>
    </submittedName>
</protein>
<feature type="transmembrane region" description="Helical" evidence="5">
    <location>
        <begin position="160"/>
        <end position="178"/>
    </location>
</feature>
<keyword evidence="8" id="KW-1185">Reference proteome</keyword>
<dbReference type="InterPro" id="IPR049453">
    <property type="entry name" value="Memb_transporter_dom"/>
</dbReference>
<evidence type="ECO:0000256" key="1">
    <source>
        <dbReference type="ARBA" id="ARBA00004141"/>
    </source>
</evidence>
<feature type="transmembrane region" description="Helical" evidence="5">
    <location>
        <begin position="302"/>
        <end position="323"/>
    </location>
</feature>
<dbReference type="Pfam" id="PF13515">
    <property type="entry name" value="FUSC_2"/>
    <property type="match status" value="1"/>
</dbReference>
<dbReference type="EMBL" id="BAABLM010000005">
    <property type="protein sequence ID" value="GAA4680997.1"/>
    <property type="molecule type" value="Genomic_DNA"/>
</dbReference>
<keyword evidence="4 5" id="KW-0472">Membrane</keyword>
<accession>A0ABP8W6S6</accession>
<comment type="caution">
    <text evidence="7">The sequence shown here is derived from an EMBL/GenBank/DDBJ whole genome shotgun (WGS) entry which is preliminary data.</text>
</comment>
<feature type="transmembrane region" description="Helical" evidence="5">
    <location>
        <begin position="266"/>
        <end position="296"/>
    </location>
</feature>
<feature type="domain" description="Integral membrane bound transporter" evidence="6">
    <location>
        <begin position="222"/>
        <end position="348"/>
    </location>
</feature>
<keyword evidence="3 5" id="KW-1133">Transmembrane helix</keyword>
<evidence type="ECO:0000313" key="8">
    <source>
        <dbReference type="Proteomes" id="UP001501295"/>
    </source>
</evidence>
<comment type="subcellular location">
    <subcellularLocation>
        <location evidence="1">Membrane</location>
        <topology evidence="1">Multi-pass membrane protein</topology>
    </subcellularLocation>
</comment>
<dbReference type="Proteomes" id="UP001501295">
    <property type="component" value="Unassembled WGS sequence"/>
</dbReference>